<proteinExistence type="predicted"/>
<evidence type="ECO:0000259" key="6">
    <source>
        <dbReference type="PROSITE" id="PS50025"/>
    </source>
</evidence>
<dbReference type="GO" id="GO:0005576">
    <property type="term" value="C:extracellular region"/>
    <property type="evidence" value="ECO:0007669"/>
    <property type="project" value="UniProtKB-SubCell"/>
</dbReference>
<reference evidence="7 8" key="1">
    <citation type="submission" date="2019-04" db="EMBL/GenBank/DDBJ databases">
        <authorList>
            <consortium name="Wellcome Sanger Institute Data Sharing"/>
        </authorList>
    </citation>
    <scope>NUCLEOTIDE SEQUENCE [LARGE SCALE GENOMIC DNA]</scope>
</reference>
<accession>A0A8C9RZB1</accession>
<organism evidence="7 8">
    <name type="scientific">Scleropages formosus</name>
    <name type="common">Asian bonytongue</name>
    <name type="synonym">Osteoglossum formosum</name>
    <dbReference type="NCBI Taxonomy" id="113540"/>
    <lineage>
        <taxon>Eukaryota</taxon>
        <taxon>Metazoa</taxon>
        <taxon>Chordata</taxon>
        <taxon>Craniata</taxon>
        <taxon>Vertebrata</taxon>
        <taxon>Euteleostomi</taxon>
        <taxon>Actinopterygii</taxon>
        <taxon>Neopterygii</taxon>
        <taxon>Teleostei</taxon>
        <taxon>Osteoglossocephala</taxon>
        <taxon>Osteoglossomorpha</taxon>
        <taxon>Osteoglossiformes</taxon>
        <taxon>Osteoglossidae</taxon>
        <taxon>Scleropages</taxon>
    </lineage>
</organism>
<sequence>IPECCLCESPFDCDPSDGGMSPNLLYMGTGSAGGVPVLQYNLSELTSFDSEFEIRTLDPEGIIFFGDIGTERNWFLLAVHQGYLRAQTVHEDNQVIVSTGTVISDGQWKTVQVSKQERGIFVNVGGATAVKMEQSRESQVVELGGGLLRIAIGALMPNGIIDVGLNPALDGCLRNWDWVKQDSSILQHRVQESDAQRCWEHIGPGSFFPGEAVACLPLQGKNNRSYDWWIMKGGRLLVIRGVLFAIVDPQNKTSCDYTLLSDPLYFGQELVLHFRGKVLGSGTLSSNPCSMGSHNLELLVMERQFAMKMGTEQGVMQLDQDDLEHLKSIWSHSGSRLYLGGQPGGSSFFHGCLQVKIQGTVVDVDLAEVKHTGIRSHSCPSTMEIRDQK</sequence>
<keyword evidence="2" id="KW-0964">Secreted</keyword>
<dbReference type="PANTHER" id="PTHR24040">
    <property type="entry name" value="LAMININ G-LIKE DOMAIN-CONTAINING PROTEIN"/>
    <property type="match status" value="1"/>
</dbReference>
<dbReference type="OrthoDB" id="6275838at2759"/>
<dbReference type="PANTHER" id="PTHR24040:SF15">
    <property type="entry name" value="VITAMIN K-DEPENDENT PROTEIN S-LIKE"/>
    <property type="match status" value="1"/>
</dbReference>
<keyword evidence="3" id="KW-1015">Disulfide bond</keyword>
<evidence type="ECO:0000256" key="5">
    <source>
        <dbReference type="PROSITE-ProRule" id="PRU00122"/>
    </source>
</evidence>
<dbReference type="SUPFAM" id="SSF49899">
    <property type="entry name" value="Concanavalin A-like lectins/glucanases"/>
    <property type="match status" value="2"/>
</dbReference>
<dbReference type="GeneTree" id="ENSGT00940000154035"/>
<dbReference type="Pfam" id="PF00054">
    <property type="entry name" value="Laminin_G_1"/>
    <property type="match status" value="1"/>
</dbReference>
<evidence type="ECO:0000256" key="4">
    <source>
        <dbReference type="ARBA" id="ARBA00023180"/>
    </source>
</evidence>
<gene>
    <name evidence="7" type="primary">LOC108932312</name>
</gene>
<dbReference type="SMART" id="SM00282">
    <property type="entry name" value="LamG"/>
    <property type="match status" value="1"/>
</dbReference>
<comment type="subcellular location">
    <subcellularLocation>
        <location evidence="1">Secreted</location>
    </subcellularLocation>
</comment>
<dbReference type="PROSITE" id="PS50025">
    <property type="entry name" value="LAM_G_DOMAIN"/>
    <property type="match status" value="1"/>
</dbReference>
<dbReference type="Proteomes" id="UP000694397">
    <property type="component" value="Chromosome 10"/>
</dbReference>
<dbReference type="InterPro" id="IPR051145">
    <property type="entry name" value="GAS-SHBG-PROS"/>
</dbReference>
<dbReference type="CDD" id="cd00110">
    <property type="entry name" value="LamG"/>
    <property type="match status" value="1"/>
</dbReference>
<dbReference type="Ensembl" id="ENSSFOT00015027079.2">
    <property type="protein sequence ID" value="ENSSFOP00015026776.1"/>
    <property type="gene ID" value="ENSSFOG00015017168.2"/>
</dbReference>
<evidence type="ECO:0000313" key="8">
    <source>
        <dbReference type="Proteomes" id="UP000694397"/>
    </source>
</evidence>
<comment type="caution">
    <text evidence="5">Lacks conserved residue(s) required for the propagation of feature annotation.</text>
</comment>
<reference evidence="7" key="2">
    <citation type="submission" date="2025-08" db="UniProtKB">
        <authorList>
            <consortium name="Ensembl"/>
        </authorList>
    </citation>
    <scope>IDENTIFICATION</scope>
</reference>
<evidence type="ECO:0000313" key="7">
    <source>
        <dbReference type="Ensembl" id="ENSSFOP00015026776.1"/>
    </source>
</evidence>
<keyword evidence="4" id="KW-0325">Glycoprotein</keyword>
<name>A0A8C9RZB1_SCLFO</name>
<evidence type="ECO:0000256" key="1">
    <source>
        <dbReference type="ARBA" id="ARBA00004613"/>
    </source>
</evidence>
<evidence type="ECO:0000256" key="2">
    <source>
        <dbReference type="ARBA" id="ARBA00022525"/>
    </source>
</evidence>
<reference evidence="7" key="3">
    <citation type="submission" date="2025-09" db="UniProtKB">
        <authorList>
            <consortium name="Ensembl"/>
        </authorList>
    </citation>
    <scope>IDENTIFICATION</scope>
</reference>
<dbReference type="AlphaFoldDB" id="A0A8C9RZB1"/>
<dbReference type="InterPro" id="IPR001791">
    <property type="entry name" value="Laminin_G"/>
</dbReference>
<dbReference type="InterPro" id="IPR013320">
    <property type="entry name" value="ConA-like_dom_sf"/>
</dbReference>
<dbReference type="Gene3D" id="2.60.120.200">
    <property type="match status" value="2"/>
</dbReference>
<keyword evidence="8" id="KW-1185">Reference proteome</keyword>
<evidence type="ECO:0000256" key="3">
    <source>
        <dbReference type="ARBA" id="ARBA00023157"/>
    </source>
</evidence>
<protein>
    <recommendedName>
        <fullName evidence="6">Laminin G domain-containing protein</fullName>
    </recommendedName>
</protein>
<feature type="domain" description="Laminin G" evidence="6">
    <location>
        <begin position="24"/>
        <end position="198"/>
    </location>
</feature>